<organism evidence="2 3">
    <name type="scientific">Methanoplanus endosymbiosus</name>
    <dbReference type="NCBI Taxonomy" id="33865"/>
    <lineage>
        <taxon>Archaea</taxon>
        <taxon>Methanobacteriati</taxon>
        <taxon>Methanobacteriota</taxon>
        <taxon>Stenosarchaea group</taxon>
        <taxon>Methanomicrobia</taxon>
        <taxon>Methanomicrobiales</taxon>
        <taxon>Methanomicrobiaceae</taxon>
        <taxon>Methanoplanus</taxon>
    </lineage>
</organism>
<dbReference type="GeneID" id="74308495"/>
<feature type="transmembrane region" description="Helical" evidence="1">
    <location>
        <begin position="22"/>
        <end position="49"/>
    </location>
</feature>
<gene>
    <name evidence="2" type="ORF">L6E24_12295</name>
</gene>
<evidence type="ECO:0000313" key="2">
    <source>
        <dbReference type="EMBL" id="UUX92124.1"/>
    </source>
</evidence>
<proteinExistence type="predicted"/>
<dbReference type="Proteomes" id="UP001060368">
    <property type="component" value="Chromosome"/>
</dbReference>
<dbReference type="KEGG" id="mend:L6E24_12295"/>
<dbReference type="AlphaFoldDB" id="A0A9E7PNC4"/>
<keyword evidence="1" id="KW-0812">Transmembrane</keyword>
<dbReference type="RefSeq" id="WP_257742276.1">
    <property type="nucleotide sequence ID" value="NZ_CP096115.1"/>
</dbReference>
<keyword evidence="1" id="KW-1133">Transmembrane helix</keyword>
<keyword evidence="1" id="KW-0472">Membrane</keyword>
<protein>
    <submittedName>
        <fullName evidence="2">Uncharacterized protein</fullName>
    </submittedName>
</protein>
<dbReference type="EMBL" id="CP096115">
    <property type="protein sequence ID" value="UUX92124.1"/>
    <property type="molecule type" value="Genomic_DNA"/>
</dbReference>
<keyword evidence="3" id="KW-1185">Reference proteome</keyword>
<sequence length="50" mass="5521">MEILDTQPMQQQKNPPLSQERLLALLFAAYSTLAACCAKIFANVISVIII</sequence>
<name>A0A9E7PNC4_9EURY</name>
<reference evidence="2" key="1">
    <citation type="submission" date="2022-04" db="EMBL/GenBank/DDBJ databases">
        <title>Complete genome of Methanoplanus endosymbiosus DSM 3599.</title>
        <authorList>
            <person name="Chen S.-C."/>
            <person name="You Y.-T."/>
            <person name="Zhou Y.-Z."/>
            <person name="Lai M.-C."/>
        </authorList>
    </citation>
    <scope>NUCLEOTIDE SEQUENCE</scope>
    <source>
        <strain evidence="2">DSM 3599</strain>
    </source>
</reference>
<evidence type="ECO:0000313" key="3">
    <source>
        <dbReference type="Proteomes" id="UP001060368"/>
    </source>
</evidence>
<accession>A0A9E7PNC4</accession>
<evidence type="ECO:0000256" key="1">
    <source>
        <dbReference type="SAM" id="Phobius"/>
    </source>
</evidence>